<dbReference type="PANTHER" id="PTHR11655">
    <property type="entry name" value="60S/50S RIBOSOMAL PROTEIN L6/L9"/>
    <property type="match status" value="1"/>
</dbReference>
<gene>
    <name evidence="6" type="ORF">BD410DRAFT_788945</name>
</gene>
<dbReference type="VEuPathDB" id="FungiDB:BD410DRAFT_788945"/>
<dbReference type="EMBL" id="ML170176">
    <property type="protein sequence ID" value="TDL22215.1"/>
    <property type="molecule type" value="Genomic_DNA"/>
</dbReference>
<dbReference type="GO" id="GO:0003735">
    <property type="term" value="F:structural constituent of ribosome"/>
    <property type="evidence" value="ECO:0007669"/>
    <property type="project" value="InterPro"/>
</dbReference>
<protein>
    <submittedName>
        <fullName evidence="6">Ribosomal protein L6</fullName>
    </submittedName>
</protein>
<accession>A0A4Y7Q4A3</accession>
<dbReference type="PANTHER" id="PTHR11655:SF14">
    <property type="entry name" value="LARGE RIBOSOMAL SUBUNIT PROTEIN UL6M"/>
    <property type="match status" value="1"/>
</dbReference>
<evidence type="ECO:0000259" key="5">
    <source>
        <dbReference type="Pfam" id="PF00347"/>
    </source>
</evidence>
<evidence type="ECO:0000313" key="7">
    <source>
        <dbReference type="Proteomes" id="UP000294933"/>
    </source>
</evidence>
<dbReference type="InterPro" id="IPR036789">
    <property type="entry name" value="Ribosomal_uL6-like_a/b-dom_sf"/>
</dbReference>
<dbReference type="AlphaFoldDB" id="A0A4Y7Q4A3"/>
<proteinExistence type="inferred from homology"/>
<keyword evidence="2 4" id="KW-0689">Ribosomal protein</keyword>
<dbReference type="GO" id="GO:0005762">
    <property type="term" value="C:mitochondrial large ribosomal subunit"/>
    <property type="evidence" value="ECO:0007669"/>
    <property type="project" value="TreeGrafter"/>
</dbReference>
<dbReference type="OrthoDB" id="540873at2759"/>
<feature type="domain" description="Large ribosomal subunit protein uL6 alpha-beta" evidence="5">
    <location>
        <begin position="135"/>
        <end position="200"/>
    </location>
</feature>
<dbReference type="InterPro" id="IPR020040">
    <property type="entry name" value="Ribosomal_uL6_a/b-dom"/>
</dbReference>
<keyword evidence="3 4" id="KW-0687">Ribonucleoprotein</keyword>
<name>A0A4Y7Q4A3_9AGAM</name>
<reference evidence="6 7" key="1">
    <citation type="submission" date="2018-06" db="EMBL/GenBank/DDBJ databases">
        <title>A transcriptomic atlas of mushroom development highlights an independent origin of complex multicellularity.</title>
        <authorList>
            <consortium name="DOE Joint Genome Institute"/>
            <person name="Krizsan K."/>
            <person name="Almasi E."/>
            <person name="Merenyi Z."/>
            <person name="Sahu N."/>
            <person name="Viragh M."/>
            <person name="Koszo T."/>
            <person name="Mondo S."/>
            <person name="Kiss B."/>
            <person name="Balint B."/>
            <person name="Kues U."/>
            <person name="Barry K."/>
            <person name="Hegedus J.C."/>
            <person name="Henrissat B."/>
            <person name="Johnson J."/>
            <person name="Lipzen A."/>
            <person name="Ohm R."/>
            <person name="Nagy I."/>
            <person name="Pangilinan J."/>
            <person name="Yan J."/>
            <person name="Xiong Y."/>
            <person name="Grigoriev I.V."/>
            <person name="Hibbett D.S."/>
            <person name="Nagy L.G."/>
        </authorList>
    </citation>
    <scope>NUCLEOTIDE SEQUENCE [LARGE SCALE GENOMIC DNA]</scope>
    <source>
        <strain evidence="6 7">SZMC22713</strain>
    </source>
</reference>
<dbReference type="Pfam" id="PF00347">
    <property type="entry name" value="Ribosomal_L6"/>
    <property type="match status" value="1"/>
</dbReference>
<organism evidence="6 7">
    <name type="scientific">Rickenella mellea</name>
    <dbReference type="NCBI Taxonomy" id="50990"/>
    <lineage>
        <taxon>Eukaryota</taxon>
        <taxon>Fungi</taxon>
        <taxon>Dikarya</taxon>
        <taxon>Basidiomycota</taxon>
        <taxon>Agaricomycotina</taxon>
        <taxon>Agaricomycetes</taxon>
        <taxon>Hymenochaetales</taxon>
        <taxon>Rickenellaceae</taxon>
        <taxon>Rickenella</taxon>
    </lineage>
</organism>
<comment type="similarity">
    <text evidence="1 4">Belongs to the universal ribosomal protein uL6 family.</text>
</comment>
<dbReference type="Gene3D" id="3.90.930.12">
    <property type="entry name" value="Ribosomal protein L6, alpha-beta domain"/>
    <property type="match status" value="2"/>
</dbReference>
<evidence type="ECO:0000256" key="2">
    <source>
        <dbReference type="ARBA" id="ARBA00022980"/>
    </source>
</evidence>
<evidence type="ECO:0000256" key="3">
    <source>
        <dbReference type="ARBA" id="ARBA00023274"/>
    </source>
</evidence>
<dbReference type="PRINTS" id="PR00059">
    <property type="entry name" value="RIBOSOMALL6"/>
</dbReference>
<dbReference type="SUPFAM" id="SSF56053">
    <property type="entry name" value="Ribosomal protein L6"/>
    <property type="match status" value="2"/>
</dbReference>
<evidence type="ECO:0000256" key="1">
    <source>
        <dbReference type="ARBA" id="ARBA00009356"/>
    </source>
</evidence>
<dbReference type="GO" id="GO:0019843">
    <property type="term" value="F:rRNA binding"/>
    <property type="evidence" value="ECO:0007669"/>
    <property type="project" value="InterPro"/>
</dbReference>
<dbReference type="PROSITE" id="PS00525">
    <property type="entry name" value="RIBOSOMAL_L6_1"/>
    <property type="match status" value="1"/>
</dbReference>
<dbReference type="InterPro" id="IPR000702">
    <property type="entry name" value="Ribosomal_uL6-like"/>
</dbReference>
<dbReference type="Proteomes" id="UP000294933">
    <property type="component" value="Unassembled WGS sequence"/>
</dbReference>
<dbReference type="InterPro" id="IPR002358">
    <property type="entry name" value="Ribosomal_uL6_CS"/>
</dbReference>
<dbReference type="PIRSF" id="PIRSF002162">
    <property type="entry name" value="Ribosomal_L6"/>
    <property type="match status" value="1"/>
</dbReference>
<dbReference type="InterPro" id="IPR019906">
    <property type="entry name" value="Ribosomal_uL6_bac-type"/>
</dbReference>
<evidence type="ECO:0000256" key="4">
    <source>
        <dbReference type="RuleBase" id="RU003869"/>
    </source>
</evidence>
<dbReference type="STRING" id="50990.A0A4Y7Q4A3"/>
<sequence>MLPRIRVDAFKATRGFSTTACAKGHTSNIGRQPIIIPPTVSLTPTSSNVTVEGPLGVTSVPLKPFVRFSYPQANILSVAVEDPTLREQRSMWGLTRTLINNAIVGMTEGFTVPVHLVGVGYRAAIELDPRGATESMSGQRLHMRLGYSHSIYVPIPSWIKVEMPSPTKIILSCTDKHQLGLFAAQVRRWRPPEPYKGKGVFVGDERVRIKSVKKK</sequence>
<evidence type="ECO:0000313" key="6">
    <source>
        <dbReference type="EMBL" id="TDL22215.1"/>
    </source>
</evidence>
<keyword evidence="7" id="KW-1185">Reference proteome</keyword>
<dbReference type="GO" id="GO:0006412">
    <property type="term" value="P:translation"/>
    <property type="evidence" value="ECO:0007669"/>
    <property type="project" value="InterPro"/>
</dbReference>